<evidence type="ECO:0000313" key="2">
    <source>
        <dbReference type="EMBL" id="AFY27490.1"/>
    </source>
</evidence>
<dbReference type="RefSeq" id="WP_015107948.1">
    <property type="nucleotide sequence ID" value="NC_019675.1"/>
</dbReference>
<protein>
    <submittedName>
        <fullName evidence="2">Uncharacterized protein</fullName>
    </submittedName>
</protein>
<accession>K9P334</accession>
<evidence type="ECO:0000256" key="1">
    <source>
        <dbReference type="SAM" id="SignalP"/>
    </source>
</evidence>
<name>K9P334_CYAGP</name>
<organism evidence="2 3">
    <name type="scientific">Cyanobium gracile (strain ATCC 27147 / PCC 6307)</name>
    <dbReference type="NCBI Taxonomy" id="292564"/>
    <lineage>
        <taxon>Bacteria</taxon>
        <taxon>Bacillati</taxon>
        <taxon>Cyanobacteriota</taxon>
        <taxon>Cyanophyceae</taxon>
        <taxon>Synechococcales</taxon>
        <taxon>Prochlorococcaceae</taxon>
        <taxon>Cyanobium</taxon>
    </lineage>
</organism>
<feature type="chain" id="PRO_5003934467" evidence="1">
    <location>
        <begin position="31"/>
        <end position="240"/>
    </location>
</feature>
<proteinExistence type="predicted"/>
<keyword evidence="1" id="KW-0732">Signal</keyword>
<dbReference type="KEGG" id="cgc:Cyagr_0291"/>
<gene>
    <name evidence="2" type="ordered locus">Cyagr_0291</name>
</gene>
<dbReference type="AlphaFoldDB" id="K9P334"/>
<dbReference type="EMBL" id="CP003495">
    <property type="protein sequence ID" value="AFY27490.1"/>
    <property type="molecule type" value="Genomic_DNA"/>
</dbReference>
<reference evidence="3" key="1">
    <citation type="journal article" date="2013" name="Proc. Natl. Acad. Sci. U.S.A.">
        <title>Improving the coverage of the cyanobacterial phylum using diversity-driven genome sequencing.</title>
        <authorList>
            <person name="Shih P.M."/>
            <person name="Wu D."/>
            <person name="Latifi A."/>
            <person name="Axen S.D."/>
            <person name="Fewer D.P."/>
            <person name="Talla E."/>
            <person name="Calteau A."/>
            <person name="Cai F."/>
            <person name="Tandeau de Marsac N."/>
            <person name="Rippka R."/>
            <person name="Herdman M."/>
            <person name="Sivonen K."/>
            <person name="Coursin T."/>
            <person name="Laurent T."/>
            <person name="Goodwin L."/>
            <person name="Nolan M."/>
            <person name="Davenport K.W."/>
            <person name="Han C.S."/>
            <person name="Rubin E.M."/>
            <person name="Eisen J.A."/>
            <person name="Woyke T."/>
            <person name="Gugger M."/>
            <person name="Kerfeld C.A."/>
        </authorList>
    </citation>
    <scope>NUCLEOTIDE SEQUENCE [LARGE SCALE GENOMIC DNA]</scope>
    <source>
        <strain evidence="3">ATCC 27147 / PCC 6307</strain>
    </source>
</reference>
<sequence length="240" mass="25391">MKTATTPASMTVRAGLALLASACVTAVAAAAEKPPQPKRPPPTLLERIQRLIHRNPAISPAGSRSGGSKAVCLITPHLTATHLEEGVEVGEAVVPLGAPVLIVPAPLSAIRLTGNGHGKPYVRLASLGQPLPGRIPWPVAPIQPRERINVQLRLTNTSGAEHATFRIVGASAQEMERGRQILQTLGNDPSRWLAAVQQELLTGNQAMASALLFHPEIPNVNDVIGLQSAVIRSQCTNRRP</sequence>
<evidence type="ECO:0000313" key="3">
    <source>
        <dbReference type="Proteomes" id="UP000010388"/>
    </source>
</evidence>
<dbReference type="HOGENOM" id="CLU_1154931_0_0_3"/>
<feature type="signal peptide" evidence="1">
    <location>
        <begin position="1"/>
        <end position="30"/>
    </location>
</feature>
<dbReference type="Proteomes" id="UP000010388">
    <property type="component" value="Chromosome"/>
</dbReference>
<dbReference type="STRING" id="292564.Cyagr_0291"/>